<comment type="caution">
    <text evidence="1">The sequence shown here is derived from an EMBL/GenBank/DDBJ whole genome shotgun (WGS) entry which is preliminary data.</text>
</comment>
<dbReference type="Proteomes" id="UP000016568">
    <property type="component" value="Unassembled WGS sequence"/>
</dbReference>
<accession>U2YPA0</accession>
<evidence type="ECO:0000313" key="1">
    <source>
        <dbReference type="EMBL" id="GAD50467.1"/>
    </source>
</evidence>
<gene>
    <name evidence="1" type="ORF">NT2_09_00750</name>
</gene>
<proteinExistence type="predicted"/>
<dbReference type="EMBL" id="BASZ01000009">
    <property type="protein sequence ID" value="GAD50467.1"/>
    <property type="molecule type" value="Genomic_DNA"/>
</dbReference>
<sequence length="104" mass="11398">MGAEGLTTNAIRAHAGALKLDGKMFDAPHLKAPCQLLGKVCPLDRSNKQSPATARYDAGPVRFSPKLLQSQYFNAGSENFDFGDSAIFPNVFRRFCENFSCIIQ</sequence>
<dbReference type="KEGG" id="ntd:EGO55_05250"/>
<protein>
    <submittedName>
        <fullName evidence="1">Uncharacterized protein</fullName>
    </submittedName>
</protein>
<evidence type="ECO:0000313" key="2">
    <source>
        <dbReference type="Proteomes" id="UP000016568"/>
    </source>
</evidence>
<keyword evidence="2" id="KW-1185">Reference proteome</keyword>
<organism evidence="1 2">
    <name type="scientific">Caenibius tardaugens NBRC 16725</name>
    <dbReference type="NCBI Taxonomy" id="1219035"/>
    <lineage>
        <taxon>Bacteria</taxon>
        <taxon>Pseudomonadati</taxon>
        <taxon>Pseudomonadota</taxon>
        <taxon>Alphaproteobacteria</taxon>
        <taxon>Sphingomonadales</taxon>
        <taxon>Erythrobacteraceae</taxon>
        <taxon>Caenibius</taxon>
    </lineage>
</organism>
<name>U2YPA0_9SPHN</name>
<reference evidence="1 2" key="1">
    <citation type="submission" date="2013-09" db="EMBL/GenBank/DDBJ databases">
        <title>Whole genome shotgun sequence of Novosphingobium tardaugens NBRC 16725.</title>
        <authorList>
            <person name="Isaki S."/>
            <person name="Hosoyama A."/>
            <person name="Tsuchikane K."/>
            <person name="Katsumata H."/>
            <person name="Ando Y."/>
            <person name="Yamazaki S."/>
            <person name="Fujita N."/>
        </authorList>
    </citation>
    <scope>NUCLEOTIDE SEQUENCE [LARGE SCALE GENOMIC DNA]</scope>
    <source>
        <strain evidence="1 2">NBRC 16725</strain>
    </source>
</reference>
<dbReference type="RefSeq" id="WP_021691285.1">
    <property type="nucleotide sequence ID" value="NZ_BASZ01000009.1"/>
</dbReference>
<dbReference type="AlphaFoldDB" id="U2YPA0"/>